<sequence length="371" mass="40711">MEITDNENRELKAQVDHLSAMVETLIANQAAQAAQLQTAQAQVAEAQDAQIQAQAQAAEMRNKMLTARLQAEEAQARAQVHNSGQTSAQNKPQIQNQTTAAPVTTVIASEINVVPVTSVTITASRPWEIPRDLNQDRNQQEFVPPNAPICGTCSVNSRGCRKIQDDLQGVLDQGLIQISRQVSSLESQEQEVNVIIPCFNIPEKVEIAYHPREPVVIFPPGPMPYTSDKAVPYRYATIIIENGKEVEIKTLASVTNIAANSRMTRSGRVFAPPVIPSRNVEKDPVVVVPVTREAEGQTSNSTLDKETDELLRIIKLSDYKVEGSAMSPTEDEKEDLISLSRSNTEVSIPQRVKKVDIQKLQGISCCSLSIQ</sequence>
<dbReference type="Proteomes" id="UP001058974">
    <property type="component" value="Chromosome 3"/>
</dbReference>
<evidence type="ECO:0000313" key="2">
    <source>
        <dbReference type="EMBL" id="KAI5423661.1"/>
    </source>
</evidence>
<organism evidence="2 3">
    <name type="scientific">Pisum sativum</name>
    <name type="common">Garden pea</name>
    <name type="synonym">Lathyrus oleraceus</name>
    <dbReference type="NCBI Taxonomy" id="3888"/>
    <lineage>
        <taxon>Eukaryota</taxon>
        <taxon>Viridiplantae</taxon>
        <taxon>Streptophyta</taxon>
        <taxon>Embryophyta</taxon>
        <taxon>Tracheophyta</taxon>
        <taxon>Spermatophyta</taxon>
        <taxon>Magnoliopsida</taxon>
        <taxon>eudicotyledons</taxon>
        <taxon>Gunneridae</taxon>
        <taxon>Pentapetalae</taxon>
        <taxon>rosids</taxon>
        <taxon>fabids</taxon>
        <taxon>Fabales</taxon>
        <taxon>Fabaceae</taxon>
        <taxon>Papilionoideae</taxon>
        <taxon>50 kb inversion clade</taxon>
        <taxon>NPAAA clade</taxon>
        <taxon>Hologalegina</taxon>
        <taxon>IRL clade</taxon>
        <taxon>Fabeae</taxon>
        <taxon>Lathyrus</taxon>
    </lineage>
</organism>
<dbReference type="Gramene" id="Psat03G0003800-T1">
    <property type="protein sequence ID" value="KAI5423661.1"/>
    <property type="gene ID" value="KIW84_030038"/>
</dbReference>
<accession>A0A9D4XRY4</accession>
<feature type="coiled-coil region" evidence="1">
    <location>
        <begin position="1"/>
        <end position="77"/>
    </location>
</feature>
<protein>
    <submittedName>
        <fullName evidence="2">Uncharacterized protein</fullName>
    </submittedName>
</protein>
<dbReference type="AlphaFoldDB" id="A0A9D4XRY4"/>
<evidence type="ECO:0000313" key="3">
    <source>
        <dbReference type="Proteomes" id="UP001058974"/>
    </source>
</evidence>
<proteinExistence type="predicted"/>
<evidence type="ECO:0000256" key="1">
    <source>
        <dbReference type="SAM" id="Coils"/>
    </source>
</evidence>
<name>A0A9D4XRY4_PEA</name>
<comment type="caution">
    <text evidence="2">The sequence shown here is derived from an EMBL/GenBank/DDBJ whole genome shotgun (WGS) entry which is preliminary data.</text>
</comment>
<dbReference type="EMBL" id="JAMSHJ010000003">
    <property type="protein sequence ID" value="KAI5423661.1"/>
    <property type="molecule type" value="Genomic_DNA"/>
</dbReference>
<keyword evidence="3" id="KW-1185">Reference proteome</keyword>
<gene>
    <name evidence="2" type="ORF">KIW84_030038</name>
</gene>
<reference evidence="2 3" key="1">
    <citation type="journal article" date="2022" name="Nat. Genet.">
        <title>Improved pea reference genome and pan-genome highlight genomic features and evolutionary characteristics.</title>
        <authorList>
            <person name="Yang T."/>
            <person name="Liu R."/>
            <person name="Luo Y."/>
            <person name="Hu S."/>
            <person name="Wang D."/>
            <person name="Wang C."/>
            <person name="Pandey M.K."/>
            <person name="Ge S."/>
            <person name="Xu Q."/>
            <person name="Li N."/>
            <person name="Li G."/>
            <person name="Huang Y."/>
            <person name="Saxena R.K."/>
            <person name="Ji Y."/>
            <person name="Li M."/>
            <person name="Yan X."/>
            <person name="He Y."/>
            <person name="Liu Y."/>
            <person name="Wang X."/>
            <person name="Xiang C."/>
            <person name="Varshney R.K."/>
            <person name="Ding H."/>
            <person name="Gao S."/>
            <person name="Zong X."/>
        </authorList>
    </citation>
    <scope>NUCLEOTIDE SEQUENCE [LARGE SCALE GENOMIC DNA]</scope>
    <source>
        <strain evidence="2 3">cv. Zhongwan 6</strain>
    </source>
</reference>
<keyword evidence="1" id="KW-0175">Coiled coil</keyword>